<sequence>MINDAPGLSDEVLATRAGELSINFDPDVTEPILDYPNRKTMENGELLRAWTSSAGTPDRAPLRLSDVNLLKGGRGVALYQFTLRRERFFAEITEKEAAGDSCGYPEPAHYGVTRLSYLGVFSNNKLRTVSAFDEWLQQA</sequence>
<dbReference type="EMBL" id="JACIJK010000023">
    <property type="protein sequence ID" value="MBB5717060.1"/>
    <property type="molecule type" value="Genomic_DNA"/>
</dbReference>
<organism evidence="1 2">
    <name type="scientific">Sphingomonas aerophila</name>
    <dbReference type="NCBI Taxonomy" id="1344948"/>
    <lineage>
        <taxon>Bacteria</taxon>
        <taxon>Pseudomonadati</taxon>
        <taxon>Pseudomonadota</taxon>
        <taxon>Alphaproteobacteria</taxon>
        <taxon>Sphingomonadales</taxon>
        <taxon>Sphingomonadaceae</taxon>
        <taxon>Sphingomonas</taxon>
    </lineage>
</organism>
<name>A0A7W9BGZ6_9SPHN</name>
<accession>A0A7W9BGZ6</accession>
<dbReference type="RefSeq" id="WP_184060834.1">
    <property type="nucleotide sequence ID" value="NZ_JACIJK010000023.1"/>
</dbReference>
<reference evidence="1 2" key="1">
    <citation type="submission" date="2020-08" db="EMBL/GenBank/DDBJ databases">
        <title>Genomic Encyclopedia of Type Strains, Phase IV (KMG-IV): sequencing the most valuable type-strain genomes for metagenomic binning, comparative biology and taxonomic classification.</title>
        <authorList>
            <person name="Goeker M."/>
        </authorList>
    </citation>
    <scope>NUCLEOTIDE SEQUENCE [LARGE SCALE GENOMIC DNA]</scope>
    <source>
        <strain evidence="1 2">DSM 100044</strain>
    </source>
</reference>
<protein>
    <submittedName>
        <fullName evidence="1">Uncharacterized protein</fullName>
    </submittedName>
</protein>
<dbReference type="Proteomes" id="UP000546200">
    <property type="component" value="Unassembled WGS sequence"/>
</dbReference>
<evidence type="ECO:0000313" key="2">
    <source>
        <dbReference type="Proteomes" id="UP000546200"/>
    </source>
</evidence>
<dbReference type="AlphaFoldDB" id="A0A7W9BGZ6"/>
<evidence type="ECO:0000313" key="1">
    <source>
        <dbReference type="EMBL" id="MBB5717060.1"/>
    </source>
</evidence>
<gene>
    <name evidence="1" type="ORF">FHS94_003934</name>
</gene>
<comment type="caution">
    <text evidence="1">The sequence shown here is derived from an EMBL/GenBank/DDBJ whole genome shotgun (WGS) entry which is preliminary data.</text>
</comment>
<proteinExistence type="predicted"/>
<keyword evidence="2" id="KW-1185">Reference proteome</keyword>